<keyword evidence="1" id="KW-0418">Kinase</keyword>
<evidence type="ECO:0000313" key="2">
    <source>
        <dbReference type="Proteomes" id="UP000327157"/>
    </source>
</evidence>
<protein>
    <submittedName>
        <fullName evidence="1">G-type lectin S-receptor-like serine/threonine-protein kinase</fullName>
    </submittedName>
</protein>
<accession>A0A5N5IG17</accession>
<reference evidence="2" key="2">
    <citation type="submission" date="2019-10" db="EMBL/GenBank/DDBJ databases">
        <title>A de novo genome assembly of a pear dwarfing rootstock.</title>
        <authorList>
            <person name="Wang F."/>
            <person name="Wang J."/>
            <person name="Li S."/>
            <person name="Zhang Y."/>
            <person name="Fang M."/>
            <person name="Ma L."/>
            <person name="Zhao Y."/>
            <person name="Jiang S."/>
        </authorList>
    </citation>
    <scope>NUCLEOTIDE SEQUENCE [LARGE SCALE GENOMIC DNA]</scope>
</reference>
<evidence type="ECO:0000313" key="1">
    <source>
        <dbReference type="EMBL" id="KAB2637481.1"/>
    </source>
</evidence>
<dbReference type="GO" id="GO:0016301">
    <property type="term" value="F:kinase activity"/>
    <property type="evidence" value="ECO:0007669"/>
    <property type="project" value="UniProtKB-KW"/>
</dbReference>
<name>A0A5N5IG17_9ROSA</name>
<dbReference type="GO" id="GO:0030246">
    <property type="term" value="F:carbohydrate binding"/>
    <property type="evidence" value="ECO:0007669"/>
    <property type="project" value="UniProtKB-KW"/>
</dbReference>
<gene>
    <name evidence="1" type="ORF">D8674_028015</name>
</gene>
<keyword evidence="1" id="KW-0675">Receptor</keyword>
<organism evidence="1 2">
    <name type="scientific">Pyrus ussuriensis x Pyrus communis</name>
    <dbReference type="NCBI Taxonomy" id="2448454"/>
    <lineage>
        <taxon>Eukaryota</taxon>
        <taxon>Viridiplantae</taxon>
        <taxon>Streptophyta</taxon>
        <taxon>Embryophyta</taxon>
        <taxon>Tracheophyta</taxon>
        <taxon>Spermatophyta</taxon>
        <taxon>Magnoliopsida</taxon>
        <taxon>eudicotyledons</taxon>
        <taxon>Gunneridae</taxon>
        <taxon>Pentapetalae</taxon>
        <taxon>rosids</taxon>
        <taxon>fabids</taxon>
        <taxon>Rosales</taxon>
        <taxon>Rosaceae</taxon>
        <taxon>Amygdaloideae</taxon>
        <taxon>Maleae</taxon>
        <taxon>Pyrus</taxon>
    </lineage>
</organism>
<dbReference type="Proteomes" id="UP000327157">
    <property type="component" value="Chromosome 5"/>
</dbReference>
<keyword evidence="1" id="KW-0808">Transferase</keyword>
<dbReference type="OrthoDB" id="1748516at2759"/>
<dbReference type="EMBL" id="SMOL01000004">
    <property type="protein sequence ID" value="KAB2637481.1"/>
    <property type="molecule type" value="Genomic_DNA"/>
</dbReference>
<proteinExistence type="predicted"/>
<sequence length="163" mass="17680">MNTCDGTSRESPAKNKPADGSLSLFQAFSKLRFPDLLSNPSSTIFGRTPTSSSFTTKFPLSKSSAAEPLDGTEIFVDQREFCFPSTSSRFPLLLIVKLAKVSEAARGFSLLATHTTFLGDMFVCHIPTYLLTEPLGVKNPNSKMRLGETRVCVCENGCDGVIS</sequence>
<reference evidence="1 2" key="3">
    <citation type="submission" date="2019-11" db="EMBL/GenBank/DDBJ databases">
        <title>A de novo genome assembly of a pear dwarfing rootstock.</title>
        <authorList>
            <person name="Wang F."/>
            <person name="Wang J."/>
            <person name="Li S."/>
            <person name="Zhang Y."/>
            <person name="Fang M."/>
            <person name="Ma L."/>
            <person name="Zhao Y."/>
            <person name="Jiang S."/>
        </authorList>
    </citation>
    <scope>NUCLEOTIDE SEQUENCE [LARGE SCALE GENOMIC DNA]</scope>
    <source>
        <strain evidence="1">S2</strain>
        <tissue evidence="1">Leaf</tissue>
    </source>
</reference>
<reference evidence="1 2" key="1">
    <citation type="submission" date="2019-09" db="EMBL/GenBank/DDBJ databases">
        <authorList>
            <person name="Ou C."/>
        </authorList>
    </citation>
    <scope>NUCLEOTIDE SEQUENCE [LARGE SCALE GENOMIC DNA]</scope>
    <source>
        <strain evidence="1">S2</strain>
        <tissue evidence="1">Leaf</tissue>
    </source>
</reference>
<keyword evidence="2" id="KW-1185">Reference proteome</keyword>
<comment type="caution">
    <text evidence="1">The sequence shown here is derived from an EMBL/GenBank/DDBJ whole genome shotgun (WGS) entry which is preliminary data.</text>
</comment>
<dbReference type="AlphaFoldDB" id="A0A5N5IG17"/>
<keyword evidence="1" id="KW-0430">Lectin</keyword>